<dbReference type="OrthoDB" id="2242903at2759"/>
<evidence type="ECO:0000313" key="2">
    <source>
        <dbReference type="Proteomes" id="UP000195402"/>
    </source>
</evidence>
<evidence type="ECO:0008006" key="3">
    <source>
        <dbReference type="Google" id="ProtNLM"/>
    </source>
</evidence>
<dbReference type="InParanoid" id="A0A200QMU2"/>
<dbReference type="FunCoup" id="A0A200QMU2">
    <property type="interactions" value="943"/>
</dbReference>
<dbReference type="AlphaFoldDB" id="A0A200QMU2"/>
<dbReference type="InterPro" id="IPR036047">
    <property type="entry name" value="F-box-like_dom_sf"/>
</dbReference>
<organism evidence="1 2">
    <name type="scientific">Macleaya cordata</name>
    <name type="common">Five-seeded plume-poppy</name>
    <name type="synonym">Bocconia cordata</name>
    <dbReference type="NCBI Taxonomy" id="56857"/>
    <lineage>
        <taxon>Eukaryota</taxon>
        <taxon>Viridiplantae</taxon>
        <taxon>Streptophyta</taxon>
        <taxon>Embryophyta</taxon>
        <taxon>Tracheophyta</taxon>
        <taxon>Spermatophyta</taxon>
        <taxon>Magnoliopsida</taxon>
        <taxon>Ranunculales</taxon>
        <taxon>Papaveraceae</taxon>
        <taxon>Papaveroideae</taxon>
        <taxon>Macleaya</taxon>
    </lineage>
</organism>
<sequence length="454" mass="51761">MDVLPSSLQLEILNRLNDSTDLARCRIASKTLNNLSYDVRSLNILCSFDRYLKSRAPETQSQITPFKLIVKKLLLNSRNLESISIRVEDSLREISDDDDGYHLSESDDLYLTVVDFVSEWLPKIAVRLKSISIVDFWIQSCWRGSKILSLISSCCNHLVELELKNAWLSVEGLKPMMMLTNLTLEFIRLDDKDLDKVNECFPSLRVLNLIGVGGLNEPKIHFLHLKTCQWTVSNVPLSLTINTPNLMELKLKCVKPRTLILNAPLLSSLHLSIEKASEIFEVEKFLNLKYLQIESSDICNLIKLLPECNAVEKLVLDSPKRVELKSDVRDNVNFEKLTSAFPNVRSLVLRPGAWSELELCFLVEGLKSGNNWKRLKQLTAHLVVPNLETTRYFLSSLLGFCTTLSDVAMLVHHDVASDVTRRLISSCMGDCPRIRWKWGMWKEGQEDAWLSDGI</sequence>
<evidence type="ECO:0000313" key="1">
    <source>
        <dbReference type="EMBL" id="OVA11757.1"/>
    </source>
</evidence>
<dbReference type="Gene3D" id="3.80.10.10">
    <property type="entry name" value="Ribonuclease Inhibitor"/>
    <property type="match status" value="1"/>
</dbReference>
<dbReference type="Proteomes" id="UP000195402">
    <property type="component" value="Unassembled WGS sequence"/>
</dbReference>
<dbReference type="OMA" id="CQWTVSN"/>
<keyword evidence="2" id="KW-1185">Reference proteome</keyword>
<name>A0A200QMU2_MACCD</name>
<accession>A0A200QMU2</accession>
<proteinExistence type="predicted"/>
<comment type="caution">
    <text evidence="1">The sequence shown here is derived from an EMBL/GenBank/DDBJ whole genome shotgun (WGS) entry which is preliminary data.</text>
</comment>
<dbReference type="InterPro" id="IPR032675">
    <property type="entry name" value="LRR_dom_sf"/>
</dbReference>
<protein>
    <recommendedName>
        <fullName evidence="3">F-box domain</fullName>
    </recommendedName>
</protein>
<gene>
    <name evidence="1" type="ORF">BVC80_41g50</name>
</gene>
<dbReference type="EMBL" id="MVGT01001547">
    <property type="protein sequence ID" value="OVA11757.1"/>
    <property type="molecule type" value="Genomic_DNA"/>
</dbReference>
<dbReference type="PANTHER" id="PTHR31215">
    <property type="entry name" value="OS05G0510400 PROTEIN-RELATED"/>
    <property type="match status" value="1"/>
</dbReference>
<dbReference type="InterPro" id="IPR044809">
    <property type="entry name" value="AUF1-like"/>
</dbReference>
<dbReference type="SUPFAM" id="SSF81383">
    <property type="entry name" value="F-box domain"/>
    <property type="match status" value="1"/>
</dbReference>
<reference evidence="1 2" key="1">
    <citation type="journal article" date="2017" name="Mol. Plant">
        <title>The Genome of Medicinal Plant Macleaya cordata Provides New Insights into Benzylisoquinoline Alkaloids Metabolism.</title>
        <authorList>
            <person name="Liu X."/>
            <person name="Liu Y."/>
            <person name="Huang P."/>
            <person name="Ma Y."/>
            <person name="Qing Z."/>
            <person name="Tang Q."/>
            <person name="Cao H."/>
            <person name="Cheng P."/>
            <person name="Zheng Y."/>
            <person name="Yuan Z."/>
            <person name="Zhou Y."/>
            <person name="Liu J."/>
            <person name="Tang Z."/>
            <person name="Zhuo Y."/>
            <person name="Zhang Y."/>
            <person name="Yu L."/>
            <person name="Huang J."/>
            <person name="Yang P."/>
            <person name="Peng Q."/>
            <person name="Zhang J."/>
            <person name="Jiang W."/>
            <person name="Zhang Z."/>
            <person name="Lin K."/>
            <person name="Ro D.K."/>
            <person name="Chen X."/>
            <person name="Xiong X."/>
            <person name="Shang Y."/>
            <person name="Huang S."/>
            <person name="Zeng J."/>
        </authorList>
    </citation>
    <scope>NUCLEOTIDE SEQUENCE [LARGE SCALE GENOMIC DNA]</scope>
    <source>
        <strain evidence="2">cv. BLH2017</strain>
        <tissue evidence="1">Root</tissue>
    </source>
</reference>
<dbReference type="SUPFAM" id="SSF52047">
    <property type="entry name" value="RNI-like"/>
    <property type="match status" value="1"/>
</dbReference>